<gene>
    <name evidence="6" type="ORF">GA0071312_1144</name>
    <name evidence="5" type="ORF">HLUCCO17_10975</name>
</gene>
<sequence length="340" mass="35978">MSEDRADTSLDADGKEWVASGRVAIIGAGLIGRAWAMIFARAGWEAVLYDTDQAARADAPGLCRQGLAILAGHGLCDDPAAAAARIRVAGDLKQAVAGADHVQENGPERLEVKKALFAELDALCAPDTVIASSTSAIQCSLFTENLPHRARCLVAHPVNPPHLIPVVELSGAPWTDPQVIAKARAMFAAIGQAPVEVRREVDGFILNRLQAALLTEAFRLVAEGYVSPQDLDTTVSQGLGLRWSFMGPFETIDLNAPGGVADYCARYGPFFARFAASQAGPETWQDPALATALAAVAEARGRAPGEAPDPQHHSRLSAWRDGRLAALVAHKSGMPEPDDL</sequence>
<dbReference type="PANTHER" id="PTHR48075">
    <property type="entry name" value="3-HYDROXYACYL-COA DEHYDROGENASE FAMILY PROTEIN"/>
    <property type="match status" value="1"/>
</dbReference>
<name>A0A0P7X5U4_9HYPH</name>
<feature type="domain" description="3-hydroxyacyl-CoA dehydrogenase NAD binding" evidence="4">
    <location>
        <begin position="23"/>
        <end position="199"/>
    </location>
</feature>
<dbReference type="SUPFAM" id="SSF51735">
    <property type="entry name" value="NAD(P)-binding Rossmann-fold domains"/>
    <property type="match status" value="1"/>
</dbReference>
<dbReference type="PATRIC" id="fig|1653334.4.peg.3532"/>
<dbReference type="InterPro" id="IPR006180">
    <property type="entry name" value="3-OHacyl-CoA_DH_CS"/>
</dbReference>
<evidence type="ECO:0000313" key="8">
    <source>
        <dbReference type="Proteomes" id="UP000182800"/>
    </source>
</evidence>
<protein>
    <submittedName>
        <fullName evidence="5">3-hydroxyacyl-CoA dehydrogenase</fullName>
    </submittedName>
</protein>
<dbReference type="EMBL" id="FMBM01000001">
    <property type="protein sequence ID" value="SCC79766.1"/>
    <property type="molecule type" value="Genomic_DNA"/>
</dbReference>
<dbReference type="Gene3D" id="3.40.50.720">
    <property type="entry name" value="NAD(P)-binding Rossmann-like Domain"/>
    <property type="match status" value="1"/>
</dbReference>
<dbReference type="EMBL" id="LJSX01000016">
    <property type="protein sequence ID" value="KPQ10297.1"/>
    <property type="molecule type" value="Genomic_DNA"/>
</dbReference>
<accession>A0A0P7X5U4</accession>
<reference evidence="5 7" key="1">
    <citation type="submission" date="2015-09" db="EMBL/GenBank/DDBJ databases">
        <title>Identification and resolution of microdiversity through metagenomic sequencing of parallel consortia.</title>
        <authorList>
            <person name="Nelson W.C."/>
            <person name="Romine M.F."/>
            <person name="Lindemann S.R."/>
        </authorList>
    </citation>
    <scope>NUCLEOTIDE SEQUENCE [LARGE SCALE GENOMIC DNA]</scope>
    <source>
        <strain evidence="5">HL-109</strain>
    </source>
</reference>
<dbReference type="InterPro" id="IPR008927">
    <property type="entry name" value="6-PGluconate_DH-like_C_sf"/>
</dbReference>
<keyword evidence="2" id="KW-0560">Oxidoreductase</keyword>
<evidence type="ECO:0000259" key="4">
    <source>
        <dbReference type="Pfam" id="PF02737"/>
    </source>
</evidence>
<feature type="domain" description="3-hydroxyacyl-CoA dehydrogenase C-terminal" evidence="3">
    <location>
        <begin position="203"/>
        <end position="267"/>
    </location>
</feature>
<dbReference type="AlphaFoldDB" id="A0A0P7X5U4"/>
<dbReference type="Pfam" id="PF00725">
    <property type="entry name" value="3HCDH"/>
    <property type="match status" value="1"/>
</dbReference>
<dbReference type="Gene3D" id="1.10.1040.10">
    <property type="entry name" value="N-(1-d-carboxylethyl)-l-norvaline Dehydrogenase, domain 2"/>
    <property type="match status" value="1"/>
</dbReference>
<evidence type="ECO:0000256" key="1">
    <source>
        <dbReference type="ARBA" id="ARBA00009463"/>
    </source>
</evidence>
<dbReference type="Proteomes" id="UP000050497">
    <property type="component" value="Unassembled WGS sequence"/>
</dbReference>
<dbReference type="GO" id="GO:0050104">
    <property type="term" value="F:L-gulonate 3-dehydrogenase activity"/>
    <property type="evidence" value="ECO:0007669"/>
    <property type="project" value="TreeGrafter"/>
</dbReference>
<comment type="similarity">
    <text evidence="1">Belongs to the 3-hydroxyacyl-CoA dehydrogenase family.</text>
</comment>
<evidence type="ECO:0000313" key="7">
    <source>
        <dbReference type="Proteomes" id="UP000050497"/>
    </source>
</evidence>
<dbReference type="InterPro" id="IPR013328">
    <property type="entry name" value="6PGD_dom2"/>
</dbReference>
<proteinExistence type="inferred from homology"/>
<dbReference type="Pfam" id="PF02737">
    <property type="entry name" value="3HCDH_N"/>
    <property type="match status" value="1"/>
</dbReference>
<dbReference type="GO" id="GO:0070403">
    <property type="term" value="F:NAD+ binding"/>
    <property type="evidence" value="ECO:0007669"/>
    <property type="project" value="InterPro"/>
</dbReference>
<dbReference type="RefSeq" id="WP_083204336.1">
    <property type="nucleotide sequence ID" value="NZ_FMBM01000001.1"/>
</dbReference>
<dbReference type="SUPFAM" id="SSF48179">
    <property type="entry name" value="6-phosphogluconate dehydrogenase C-terminal domain-like"/>
    <property type="match status" value="1"/>
</dbReference>
<dbReference type="GO" id="GO:0006631">
    <property type="term" value="P:fatty acid metabolic process"/>
    <property type="evidence" value="ECO:0007669"/>
    <property type="project" value="InterPro"/>
</dbReference>
<dbReference type="Proteomes" id="UP000182800">
    <property type="component" value="Unassembled WGS sequence"/>
</dbReference>
<evidence type="ECO:0000256" key="2">
    <source>
        <dbReference type="ARBA" id="ARBA00023002"/>
    </source>
</evidence>
<dbReference type="InterPro" id="IPR006108">
    <property type="entry name" value="3HC_DH_C"/>
</dbReference>
<organism evidence="5 7">
    <name type="scientific">Saliniramus fredricksonii</name>
    <dbReference type="NCBI Taxonomy" id="1653334"/>
    <lineage>
        <taxon>Bacteria</taxon>
        <taxon>Pseudomonadati</taxon>
        <taxon>Pseudomonadota</taxon>
        <taxon>Alphaproteobacteria</taxon>
        <taxon>Hyphomicrobiales</taxon>
        <taxon>Salinarimonadaceae</taxon>
        <taxon>Saliniramus</taxon>
    </lineage>
</organism>
<evidence type="ECO:0000313" key="5">
    <source>
        <dbReference type="EMBL" id="KPQ10297.1"/>
    </source>
</evidence>
<dbReference type="NCBIfam" id="NF004783">
    <property type="entry name" value="PRK06129.1"/>
    <property type="match status" value="1"/>
</dbReference>
<evidence type="ECO:0000313" key="6">
    <source>
        <dbReference type="EMBL" id="SCC79766.1"/>
    </source>
</evidence>
<dbReference type="InterPro" id="IPR036291">
    <property type="entry name" value="NAD(P)-bd_dom_sf"/>
</dbReference>
<dbReference type="PROSITE" id="PS00067">
    <property type="entry name" value="3HCDH"/>
    <property type="match status" value="1"/>
</dbReference>
<reference evidence="6 8" key="2">
    <citation type="submission" date="2016-08" db="EMBL/GenBank/DDBJ databases">
        <authorList>
            <person name="Varghese N."/>
            <person name="Submissions Spin"/>
        </authorList>
    </citation>
    <scope>NUCLEOTIDE SEQUENCE [LARGE SCALE GENOMIC DNA]</scope>
    <source>
        <strain evidence="6 8">HL-109</strain>
    </source>
</reference>
<comment type="caution">
    <text evidence="5">The sequence shown here is derived from an EMBL/GenBank/DDBJ whole genome shotgun (WGS) entry which is preliminary data.</text>
</comment>
<keyword evidence="8" id="KW-1185">Reference proteome</keyword>
<dbReference type="InterPro" id="IPR006176">
    <property type="entry name" value="3-OHacyl-CoA_DH_NAD-bd"/>
</dbReference>
<dbReference type="STRING" id="1653334.GA0071312_1144"/>
<evidence type="ECO:0000259" key="3">
    <source>
        <dbReference type="Pfam" id="PF00725"/>
    </source>
</evidence>
<dbReference type="PANTHER" id="PTHR48075:SF1">
    <property type="entry name" value="LAMBDA-CRYSTALLIN HOMOLOG"/>
    <property type="match status" value="1"/>
</dbReference>
<dbReference type="OrthoDB" id="9803287at2"/>